<dbReference type="GO" id="GO:0000785">
    <property type="term" value="C:chromatin"/>
    <property type="evidence" value="ECO:0007669"/>
    <property type="project" value="TreeGrafter"/>
</dbReference>
<accession>A0A0B7FDL6</accession>
<evidence type="ECO:0000256" key="1">
    <source>
        <dbReference type="ARBA" id="ARBA00004123"/>
    </source>
</evidence>
<feature type="region of interest" description="Disordered" evidence="10">
    <location>
        <begin position="63"/>
        <end position="95"/>
    </location>
</feature>
<evidence type="ECO:0000313" key="14">
    <source>
        <dbReference type="Proteomes" id="UP000059188"/>
    </source>
</evidence>
<evidence type="ECO:0000259" key="11">
    <source>
        <dbReference type="Pfam" id="PF13878"/>
    </source>
</evidence>
<keyword evidence="3 13" id="KW-0808">Transferase</keyword>
<evidence type="ECO:0000256" key="5">
    <source>
        <dbReference type="ARBA" id="ARBA00022771"/>
    </source>
</evidence>
<dbReference type="Pfam" id="PF13880">
    <property type="entry name" value="Acetyltransf_13"/>
    <property type="match status" value="1"/>
</dbReference>
<feature type="domain" description="N-acetyltransferase ESCO zinc-finger" evidence="11">
    <location>
        <begin position="101"/>
        <end position="136"/>
    </location>
</feature>
<keyword evidence="8" id="KW-0131">Cell cycle</keyword>
<dbReference type="PANTHER" id="PTHR45884">
    <property type="entry name" value="N-ACETYLTRANSFERASE ECO"/>
    <property type="match status" value="1"/>
</dbReference>
<dbReference type="PANTHER" id="PTHR45884:SF2">
    <property type="entry name" value="N-ACETYLTRANSFERASE ECO"/>
    <property type="match status" value="1"/>
</dbReference>
<evidence type="ECO:0000256" key="6">
    <source>
        <dbReference type="ARBA" id="ARBA00022833"/>
    </source>
</evidence>
<feature type="domain" description="N-acetyltransferase ESCO acetyl-transferase" evidence="12">
    <location>
        <begin position="304"/>
        <end position="368"/>
    </location>
</feature>
<gene>
    <name evidence="13" type="ORF">RSOLAG1IB_01707</name>
</gene>
<comment type="subcellular location">
    <subcellularLocation>
        <location evidence="1">Nucleus</location>
    </subcellularLocation>
</comment>
<dbReference type="GO" id="GO:0005634">
    <property type="term" value="C:nucleus"/>
    <property type="evidence" value="ECO:0007669"/>
    <property type="project" value="UniProtKB-SubCell"/>
</dbReference>
<keyword evidence="5" id="KW-0863">Zinc-finger</keyword>
<dbReference type="InterPro" id="IPR016181">
    <property type="entry name" value="Acyl_CoA_acyltransferase"/>
</dbReference>
<dbReference type="InterPro" id="IPR028005">
    <property type="entry name" value="AcTrfase_ESCO_Znf_dom"/>
</dbReference>
<keyword evidence="14" id="KW-1185">Reference proteome</keyword>
<dbReference type="OrthoDB" id="428854at2759"/>
<organism evidence="13 14">
    <name type="scientific">Thanatephorus cucumeris (strain AG1-IB / isolate 7/3/14)</name>
    <name type="common">Lettuce bottom rot fungus</name>
    <name type="synonym">Rhizoctonia solani</name>
    <dbReference type="NCBI Taxonomy" id="1108050"/>
    <lineage>
        <taxon>Eukaryota</taxon>
        <taxon>Fungi</taxon>
        <taxon>Dikarya</taxon>
        <taxon>Basidiomycota</taxon>
        <taxon>Agaricomycotina</taxon>
        <taxon>Agaricomycetes</taxon>
        <taxon>Cantharellales</taxon>
        <taxon>Ceratobasidiaceae</taxon>
        <taxon>Rhizoctonia</taxon>
        <taxon>Rhizoctonia solani AG-1</taxon>
    </lineage>
</organism>
<dbReference type="EMBL" id="LN679101">
    <property type="protein sequence ID" value="CEL55695.1"/>
    <property type="molecule type" value="Genomic_DNA"/>
</dbReference>
<dbReference type="CDD" id="cd04301">
    <property type="entry name" value="NAT_SF"/>
    <property type="match status" value="1"/>
</dbReference>
<feature type="compositionally biased region" description="Polar residues" evidence="10">
    <location>
        <begin position="86"/>
        <end position="95"/>
    </location>
</feature>
<evidence type="ECO:0000256" key="10">
    <source>
        <dbReference type="SAM" id="MobiDB-lite"/>
    </source>
</evidence>
<evidence type="ECO:0000256" key="7">
    <source>
        <dbReference type="ARBA" id="ARBA00023242"/>
    </source>
</evidence>
<keyword evidence="7" id="KW-0539">Nucleus</keyword>
<dbReference type="STRING" id="1108050.A0A0B7FDL6"/>
<dbReference type="Gene3D" id="3.40.630.30">
    <property type="match status" value="1"/>
</dbReference>
<evidence type="ECO:0000256" key="9">
    <source>
        <dbReference type="ARBA" id="ARBA00023315"/>
    </source>
</evidence>
<proteinExistence type="inferred from homology"/>
<keyword evidence="6" id="KW-0862">Zinc</keyword>
<keyword evidence="9" id="KW-0012">Acyltransferase</keyword>
<name>A0A0B7FDL6_THACB</name>
<protein>
    <submittedName>
        <fullName evidence="13">N-acetyltransferase eso1</fullName>
    </submittedName>
</protein>
<evidence type="ECO:0000259" key="12">
    <source>
        <dbReference type="Pfam" id="PF13880"/>
    </source>
</evidence>
<evidence type="ECO:0000256" key="2">
    <source>
        <dbReference type="ARBA" id="ARBA00005816"/>
    </source>
</evidence>
<dbReference type="GO" id="GO:0008270">
    <property type="term" value="F:zinc ion binding"/>
    <property type="evidence" value="ECO:0007669"/>
    <property type="project" value="UniProtKB-KW"/>
</dbReference>
<keyword evidence="4" id="KW-0479">Metal-binding</keyword>
<evidence type="ECO:0000256" key="3">
    <source>
        <dbReference type="ARBA" id="ARBA00022679"/>
    </source>
</evidence>
<evidence type="ECO:0000313" key="13">
    <source>
        <dbReference type="EMBL" id="CEL55695.1"/>
    </source>
</evidence>
<dbReference type="SUPFAM" id="SSF55729">
    <property type="entry name" value="Acyl-CoA N-acyltransferases (Nat)"/>
    <property type="match status" value="1"/>
</dbReference>
<dbReference type="GO" id="GO:0061733">
    <property type="term" value="F:protein-lysine-acetyltransferase activity"/>
    <property type="evidence" value="ECO:0007669"/>
    <property type="project" value="TreeGrafter"/>
</dbReference>
<dbReference type="GO" id="GO:0007064">
    <property type="term" value="P:mitotic sister chromatid cohesion"/>
    <property type="evidence" value="ECO:0007669"/>
    <property type="project" value="TreeGrafter"/>
</dbReference>
<sequence length="375" mass="40342">MSSRQASAPKTYGSRGGARLDHKLLSQSVIAHKDLLVGVSDGGPKASISALKRKSTAANNLHSFFGASQPTKKPKLTGDSQKLRPSKQTSINGNSNTSLTQLHFLPSKSILVTCKSCDLSYTRGAREDEELHRAHCLRVARGMEWSREERCLEKPLGAEASDVELVEEYCTLPEGVVGRILRIRCDIIKGKLGQKVTTLLSTIDKVLSAPPLSDSSLKLSKAYVMVVPTKVSKSLGSKLKDEASAKRYSAESIIGCVIATRITSAMRIVDGNELEISNTPESDLVRVDIGSSEGNVYCDPNPIPVTLGIPRLFVAPSHRRQGVARALLDAAAKTAILGCPLNPNSGQIAFSQPTASGHAVMKNWGGQSIRIYEEQ</sequence>
<dbReference type="Pfam" id="PF13878">
    <property type="entry name" value="zf-C2H2_3"/>
    <property type="match status" value="1"/>
</dbReference>
<reference evidence="13 14" key="1">
    <citation type="submission" date="2014-11" db="EMBL/GenBank/DDBJ databases">
        <authorList>
            <person name="Wibberg Daniel"/>
        </authorList>
    </citation>
    <scope>NUCLEOTIDE SEQUENCE [LARGE SCALE GENOMIC DNA]</scope>
    <source>
        <strain evidence="13">Rhizoctonia solani AG1-IB 7/3/14</strain>
    </source>
</reference>
<comment type="similarity">
    <text evidence="2">Belongs to the acetyltransferase family. ECO subfamily.</text>
</comment>
<dbReference type="AlphaFoldDB" id="A0A0B7FDL6"/>
<dbReference type="InterPro" id="IPR028009">
    <property type="entry name" value="ESCO_Acetyltransf_dom"/>
</dbReference>
<evidence type="ECO:0000256" key="4">
    <source>
        <dbReference type="ARBA" id="ARBA00022723"/>
    </source>
</evidence>
<dbReference type="Proteomes" id="UP000059188">
    <property type="component" value="Unassembled WGS sequence"/>
</dbReference>
<evidence type="ECO:0000256" key="8">
    <source>
        <dbReference type="ARBA" id="ARBA00023306"/>
    </source>
</evidence>